<accession>A0ABX9URA0</accession>
<reference evidence="1 2" key="1">
    <citation type="submission" date="2018-10" db="EMBL/GenBank/DDBJ databases">
        <title>Pseudomonas songnenensis NEAU-ST5-5(T) genome.</title>
        <authorList>
            <person name="Pengp J."/>
            <person name="Liu Z.-P."/>
        </authorList>
    </citation>
    <scope>NUCLEOTIDE SEQUENCE [LARGE SCALE GENOMIC DNA]</scope>
    <source>
        <strain evidence="1 2">NEAU-ST5-5</strain>
    </source>
</reference>
<keyword evidence="1" id="KW-0489">Methyltransferase</keyword>
<comment type="caution">
    <text evidence="1">The sequence shown here is derived from an EMBL/GenBank/DDBJ whole genome shotgun (WGS) entry which is preliminary data.</text>
</comment>
<dbReference type="GO" id="GO:0032259">
    <property type="term" value="P:methylation"/>
    <property type="evidence" value="ECO:0007669"/>
    <property type="project" value="UniProtKB-KW"/>
</dbReference>
<evidence type="ECO:0000313" key="2">
    <source>
        <dbReference type="Proteomes" id="UP000279228"/>
    </source>
</evidence>
<keyword evidence="2" id="KW-1185">Reference proteome</keyword>
<dbReference type="Proteomes" id="UP000279228">
    <property type="component" value="Unassembled WGS sequence"/>
</dbReference>
<organism evidence="1 2">
    <name type="scientific">Pseudomonas songnenensis</name>
    <dbReference type="NCBI Taxonomy" id="1176259"/>
    <lineage>
        <taxon>Bacteria</taxon>
        <taxon>Pseudomonadati</taxon>
        <taxon>Pseudomonadota</taxon>
        <taxon>Gammaproteobacteria</taxon>
        <taxon>Pseudomonadales</taxon>
        <taxon>Pseudomonadaceae</taxon>
        <taxon>Pseudomonas</taxon>
    </lineage>
</organism>
<evidence type="ECO:0000313" key="1">
    <source>
        <dbReference type="EMBL" id="RMH95417.1"/>
    </source>
</evidence>
<gene>
    <name evidence="1" type="ORF">EA798_16635</name>
</gene>
<protein>
    <submittedName>
        <fullName evidence="1">Dcm methylase</fullName>
    </submittedName>
</protein>
<name>A0ABX9URA0_9PSED</name>
<sequence length="223" mass="24360">MNGVIISLCDLTGAMVAPWVEAGYDAVLVDPQHGKYSNDGRIERLPCTVLEAACRLGEIIRGRRVVFVAGFPPCTDVAVSGARWFAAKAEADKHFQTKAALVAEQCRMVGQISGAPWFFENPVSVFSSIFGAPDHTFHPHEFTGYCADDNYTKQTCLWVGGGFVMPDEFKAIDLGSPDNRIHAAPPGPERANFRSATPKGFARAVFEANAPHLRRQLHLWEAA</sequence>
<dbReference type="RefSeq" id="WP_122099648.1">
    <property type="nucleotide sequence ID" value="NZ_JAMOHS010000028.1"/>
</dbReference>
<keyword evidence="1" id="KW-0808">Transferase</keyword>
<dbReference type="EMBL" id="RFFN01000006">
    <property type="protein sequence ID" value="RMH95417.1"/>
    <property type="molecule type" value="Genomic_DNA"/>
</dbReference>
<proteinExistence type="predicted"/>
<dbReference type="GO" id="GO:0008168">
    <property type="term" value="F:methyltransferase activity"/>
    <property type="evidence" value="ECO:0007669"/>
    <property type="project" value="UniProtKB-KW"/>
</dbReference>